<dbReference type="InterPro" id="IPR016024">
    <property type="entry name" value="ARM-type_fold"/>
</dbReference>
<protein>
    <recommendedName>
        <fullName evidence="3">HEAT repeat domain-containing protein</fullName>
    </recommendedName>
</protein>
<dbReference type="EMBL" id="JACHIA010000001">
    <property type="protein sequence ID" value="MBB6068666.1"/>
    <property type="molecule type" value="Genomic_DNA"/>
</dbReference>
<evidence type="ECO:0000313" key="1">
    <source>
        <dbReference type="EMBL" id="MBB6068666.1"/>
    </source>
</evidence>
<accession>A0A841GWJ6</accession>
<evidence type="ECO:0008006" key="3">
    <source>
        <dbReference type="Google" id="ProtNLM"/>
    </source>
</evidence>
<dbReference type="InterPro" id="IPR011989">
    <property type="entry name" value="ARM-like"/>
</dbReference>
<keyword evidence="2" id="KW-1185">Reference proteome</keyword>
<proteinExistence type="predicted"/>
<evidence type="ECO:0000313" key="2">
    <source>
        <dbReference type="Proteomes" id="UP000582837"/>
    </source>
</evidence>
<name>A0A841GWJ6_9BACT</name>
<gene>
    <name evidence="1" type="ORF">HNQ61_000277</name>
</gene>
<dbReference type="Gene3D" id="1.25.10.10">
    <property type="entry name" value="Leucine-rich Repeat Variant"/>
    <property type="match status" value="1"/>
</dbReference>
<organism evidence="1 2">
    <name type="scientific">Longimicrobium terrae</name>
    <dbReference type="NCBI Taxonomy" id="1639882"/>
    <lineage>
        <taxon>Bacteria</taxon>
        <taxon>Pseudomonadati</taxon>
        <taxon>Gemmatimonadota</taxon>
        <taxon>Longimicrobiia</taxon>
        <taxon>Longimicrobiales</taxon>
        <taxon>Longimicrobiaceae</taxon>
        <taxon>Longimicrobium</taxon>
    </lineage>
</organism>
<dbReference type="Proteomes" id="UP000582837">
    <property type="component" value="Unassembled WGS sequence"/>
</dbReference>
<dbReference type="SUPFAM" id="SSF48371">
    <property type="entry name" value="ARM repeat"/>
    <property type="match status" value="1"/>
</dbReference>
<dbReference type="AlphaFoldDB" id="A0A841GWJ6"/>
<dbReference type="RefSeq" id="WP_170030939.1">
    <property type="nucleotide sequence ID" value="NZ_JABDTL010000001.1"/>
</dbReference>
<sequence length="683" mass="71712">MPHPAAVPTPGESIAAGRDFVHLLTEFAVAIQHHGTYPPGHPFLSRSADAVVTRLDAVLDGRAALSFGVARAQLVIEGVATDPANPVLAGLAGRLHRGRIGAVTLRRGLDRDEAGSLLTFLARETEAGRPPAELSAAEWRHAALHSVSFAQLEFTGDEPESEGAASVRAARLWVGLARAALARDDAPEEETRQPAAVARAIDQHPRAAAYDQVIVGYLLQMAEELRAEAGPGAAEVRRRVSDLLQRLDPATLRRLVRMGGDEPQRRRFLLHASQSFAAEAVVRLVRAAAEAEGQTISHSLMRLLTKLSAHADGSAGALRSAADAALREQVERLVEGWALPDPNPETYTRALDLLAGSVAGEVGVLPGPNEPDAERVVQTALEVGADGPAVRRAVTLMLSGAALPRLVSLLADAPAGSALAGSVWPAVLQPGSVRALLRAGSAGAAALDVVAARIGADAMAAPVLEELAESPSRTVRRAALDRAAALGRAAVREIGDRLADERWYVVRNLLGLLADLGALPPGVPMAPWLRHADARVRREAFRAAFRAGAERERALGLALTDTDPQVQRQALAECAADCPPAVLPLVLRRTDDAATDPELRLLAIRVLGASADARALHTLLRLAGAGRTLLGRVRLAPQSPEMVAAVAALRAGWSTDPAAAPLLAAARRSADPVLSRALLLDPS</sequence>
<comment type="caution">
    <text evidence="1">The sequence shown here is derived from an EMBL/GenBank/DDBJ whole genome shotgun (WGS) entry which is preliminary data.</text>
</comment>
<reference evidence="1 2" key="1">
    <citation type="submission" date="2020-08" db="EMBL/GenBank/DDBJ databases">
        <title>Genomic Encyclopedia of Type Strains, Phase IV (KMG-IV): sequencing the most valuable type-strain genomes for metagenomic binning, comparative biology and taxonomic classification.</title>
        <authorList>
            <person name="Goeker M."/>
        </authorList>
    </citation>
    <scope>NUCLEOTIDE SEQUENCE [LARGE SCALE GENOMIC DNA]</scope>
    <source>
        <strain evidence="1 2">DSM 29007</strain>
    </source>
</reference>